<organism evidence="1 2">
    <name type="scientific">Parabacteroides gordonii MS-1 = DSM 23371</name>
    <dbReference type="NCBI Taxonomy" id="1203610"/>
    <lineage>
        <taxon>Bacteria</taxon>
        <taxon>Pseudomonadati</taxon>
        <taxon>Bacteroidota</taxon>
        <taxon>Bacteroidia</taxon>
        <taxon>Bacteroidales</taxon>
        <taxon>Tannerellaceae</taxon>
        <taxon>Parabacteroides</taxon>
    </lineage>
</organism>
<comment type="caution">
    <text evidence="1">The sequence shown here is derived from an EMBL/GenBank/DDBJ whole genome shotgun (WGS) entry which is preliminary data.</text>
</comment>
<gene>
    <name evidence="1" type="ORF">HMPREF1536_03586</name>
</gene>
<protein>
    <submittedName>
        <fullName evidence="1">Uncharacterized protein</fullName>
    </submittedName>
</protein>
<dbReference type="Proteomes" id="UP000033035">
    <property type="component" value="Unassembled WGS sequence"/>
</dbReference>
<reference evidence="1 2" key="1">
    <citation type="submission" date="2013-04" db="EMBL/GenBank/DDBJ databases">
        <title>The Genome Sequence of Parabacteroides gordonii DSM 23371.</title>
        <authorList>
            <consortium name="The Broad Institute Genomics Platform"/>
            <person name="Earl A."/>
            <person name="Ward D."/>
            <person name="Feldgarden M."/>
            <person name="Gevers D."/>
            <person name="Martens E."/>
            <person name="Sakamoto M."/>
            <person name="Benno Y."/>
            <person name="Suzuki N."/>
            <person name="Matsunaga N."/>
            <person name="Koshihara K."/>
            <person name="Seki M."/>
            <person name="Komiya H."/>
            <person name="Walker B."/>
            <person name="Young S."/>
            <person name="Zeng Q."/>
            <person name="Gargeya S."/>
            <person name="Fitzgerald M."/>
            <person name="Haas B."/>
            <person name="Abouelleil A."/>
            <person name="Allen A.W."/>
            <person name="Alvarado L."/>
            <person name="Arachchi H.M."/>
            <person name="Berlin A.M."/>
            <person name="Chapman S.B."/>
            <person name="Gainer-Dewar J."/>
            <person name="Goldberg J."/>
            <person name="Griggs A."/>
            <person name="Gujja S."/>
            <person name="Hansen M."/>
            <person name="Howarth C."/>
            <person name="Imamovic A."/>
            <person name="Ireland A."/>
            <person name="Larimer J."/>
            <person name="McCowan C."/>
            <person name="Murphy C."/>
            <person name="Pearson M."/>
            <person name="Poon T.W."/>
            <person name="Priest M."/>
            <person name="Roberts A."/>
            <person name="Saif S."/>
            <person name="Shea T."/>
            <person name="Sisk P."/>
            <person name="Sykes S."/>
            <person name="Wortman J."/>
            <person name="Nusbaum C."/>
            <person name="Birren B."/>
        </authorList>
    </citation>
    <scope>NUCLEOTIDE SEQUENCE [LARGE SCALE GENOMIC DNA]</scope>
    <source>
        <strain evidence="1 2">MS-1</strain>
    </source>
</reference>
<dbReference type="PATRIC" id="fig|1203610.3.peg.3655"/>
<proteinExistence type="predicted"/>
<dbReference type="AlphaFoldDB" id="A0A0F5J919"/>
<evidence type="ECO:0000313" key="2">
    <source>
        <dbReference type="Proteomes" id="UP000033035"/>
    </source>
</evidence>
<name>A0A0F5J919_9BACT</name>
<dbReference type="HOGENOM" id="CLU_1667691_0_0_10"/>
<dbReference type="EMBL" id="AQHW01000017">
    <property type="protein sequence ID" value="KKB54005.1"/>
    <property type="molecule type" value="Genomic_DNA"/>
</dbReference>
<accession>A0A0F5J919</accession>
<evidence type="ECO:0000313" key="1">
    <source>
        <dbReference type="EMBL" id="KKB54005.1"/>
    </source>
</evidence>
<sequence>MLLSTTDDKFIPNASPSILHIMKKTITISFFNESKPTFALFQKYLKHQTDRKKVLNETANHLLHLKNPNKRLLAFKNKFFETYARELASNSGCSEVLPDHLRIQTKVWEQFLIEMMNATRKAGYLGDITIKRLARILVCILDTDYDQAGMVNRLKNPQPEYGDIYIKVEELAKHITKNI</sequence>
<keyword evidence="2" id="KW-1185">Reference proteome</keyword>